<accession>A0A438BQR4</accession>
<reference evidence="1 2" key="1">
    <citation type="journal article" date="2018" name="PLoS Genet.">
        <title>Population sequencing reveals clonal diversity and ancestral inbreeding in the grapevine cultivar Chardonnay.</title>
        <authorList>
            <person name="Roach M.J."/>
            <person name="Johnson D.L."/>
            <person name="Bohlmann J."/>
            <person name="van Vuuren H.J."/>
            <person name="Jones S.J."/>
            <person name="Pretorius I.S."/>
            <person name="Schmidt S.A."/>
            <person name="Borneman A.R."/>
        </authorList>
    </citation>
    <scope>NUCLEOTIDE SEQUENCE [LARGE SCALE GENOMIC DNA]</scope>
    <source>
        <strain evidence="2">cv. Chardonnay</strain>
        <tissue evidence="1">Leaf</tissue>
    </source>
</reference>
<name>A0A438BQR4_VITVI</name>
<gene>
    <name evidence="1" type="ORF">CK203_103416</name>
</gene>
<evidence type="ECO:0000313" key="2">
    <source>
        <dbReference type="Proteomes" id="UP000288805"/>
    </source>
</evidence>
<dbReference type="EMBL" id="QGNW01002657">
    <property type="protein sequence ID" value="RVW13302.1"/>
    <property type="molecule type" value="Genomic_DNA"/>
</dbReference>
<evidence type="ECO:0000313" key="1">
    <source>
        <dbReference type="EMBL" id="RVW13302.1"/>
    </source>
</evidence>
<proteinExistence type="predicted"/>
<dbReference type="AlphaFoldDB" id="A0A438BQR4"/>
<organism evidence="1 2">
    <name type="scientific">Vitis vinifera</name>
    <name type="common">Grape</name>
    <dbReference type="NCBI Taxonomy" id="29760"/>
    <lineage>
        <taxon>Eukaryota</taxon>
        <taxon>Viridiplantae</taxon>
        <taxon>Streptophyta</taxon>
        <taxon>Embryophyta</taxon>
        <taxon>Tracheophyta</taxon>
        <taxon>Spermatophyta</taxon>
        <taxon>Magnoliopsida</taxon>
        <taxon>eudicotyledons</taxon>
        <taxon>Gunneridae</taxon>
        <taxon>Pentapetalae</taxon>
        <taxon>rosids</taxon>
        <taxon>Vitales</taxon>
        <taxon>Vitaceae</taxon>
        <taxon>Viteae</taxon>
        <taxon>Vitis</taxon>
    </lineage>
</organism>
<dbReference type="Proteomes" id="UP000288805">
    <property type="component" value="Unassembled WGS sequence"/>
</dbReference>
<sequence>MTRSSRIRLDHGRVRTLHPGVAGEVEEAHLLVRIAQIPAGDGTERHEEQSHRTSAPLQCQPGFKISVETGTTLSRPVRLDRDRYDSVEDRYDSVETGTTRSRPVRLSRDRYDSVETGTTPSSCIRLDHGRVRTLHLGVVGEVEEARLLVRIAQVPVGDGTERHEEQSGWTSAPLLSSTVLMGLQSGQTVLWNFCKDLPPEPFHASQPFANEMGIFDTDRARLERSVDEAIRNGDEIEADVDKWLLRVSGFMEEAGKFFEVEKKANQSCFNGSCPNLKSQYQLSREAKKRARFVAEIQGDGNLRGYHIVFLCQG</sequence>
<comment type="caution">
    <text evidence="1">The sequence shown here is derived from an EMBL/GenBank/DDBJ whole genome shotgun (WGS) entry which is preliminary data.</text>
</comment>
<protein>
    <submittedName>
        <fullName evidence="1">Uncharacterized protein</fullName>
    </submittedName>
</protein>